<dbReference type="InterPro" id="IPR003607">
    <property type="entry name" value="HD/PDEase_dom"/>
</dbReference>
<keyword evidence="3" id="KW-1185">Reference proteome</keyword>
<dbReference type="Gene3D" id="1.10.3210.10">
    <property type="entry name" value="Hypothetical protein af1432"/>
    <property type="match status" value="1"/>
</dbReference>
<dbReference type="Proteomes" id="UP001158045">
    <property type="component" value="Unassembled WGS sequence"/>
</dbReference>
<sequence length="299" mass="34483">MNGFNVFEESLRQVSNKLGTFKLKVQDENFEIFESHVHAGRSIICQPYECEDALNSVYVIRGKLYHSNEDRYISSGSWFTFKNLEETQHLSVVEETSLLTIRNKNITEHQLDFMERIVPFMDEIQLKDHYTDEHCNRTGNLAVQIATFMKLDEVVIENILFLGKIHDVGKIKISESILNKPSRLTDDEYDIIKTHPQLGYEIIKHLVDYTHYAEIVRQHHERIDGSGYPDGLKSGEICMEAKVIAVADSFDAMTSDRPYRAGLSLEDAMSEMKRCSGVWYDPDVVNALLTILERTKKIK</sequence>
<dbReference type="PANTHER" id="PTHR43155">
    <property type="entry name" value="CYCLIC DI-GMP PHOSPHODIESTERASE PA4108-RELATED"/>
    <property type="match status" value="1"/>
</dbReference>
<dbReference type="EC" id="3.1.4.-" evidence="2"/>
<dbReference type="PANTHER" id="PTHR43155:SF2">
    <property type="entry name" value="CYCLIC DI-GMP PHOSPHODIESTERASE PA4108"/>
    <property type="match status" value="1"/>
</dbReference>
<feature type="domain" description="HD-GYP" evidence="1">
    <location>
        <begin position="109"/>
        <end position="299"/>
    </location>
</feature>
<dbReference type="Pfam" id="PF13487">
    <property type="entry name" value="HD_5"/>
    <property type="match status" value="1"/>
</dbReference>
<dbReference type="SMART" id="SM00471">
    <property type="entry name" value="HDc"/>
    <property type="match status" value="1"/>
</dbReference>
<comment type="caution">
    <text evidence="2">The sequence shown here is derived from an EMBL/GenBank/DDBJ whole genome shotgun (WGS) entry which is preliminary data.</text>
</comment>
<proteinExistence type="predicted"/>
<dbReference type="CDD" id="cd00077">
    <property type="entry name" value="HDc"/>
    <property type="match status" value="1"/>
</dbReference>
<name>A0ABT6NFT5_9FIRM</name>
<dbReference type="InterPro" id="IPR037522">
    <property type="entry name" value="HD_GYP_dom"/>
</dbReference>
<evidence type="ECO:0000259" key="1">
    <source>
        <dbReference type="PROSITE" id="PS51832"/>
    </source>
</evidence>
<evidence type="ECO:0000313" key="2">
    <source>
        <dbReference type="EMBL" id="MDH8679276.1"/>
    </source>
</evidence>
<reference evidence="2 3" key="1">
    <citation type="submission" date="2023-04" db="EMBL/GenBank/DDBJ databases">
        <title>Fusibacter bizertensis strain WBS, isolated from littoral bottom sediments of the Arctic seas - biochemical and genomic analysis.</title>
        <authorList>
            <person name="Brioukhanov A.L."/>
        </authorList>
    </citation>
    <scope>NUCLEOTIDE SEQUENCE [LARGE SCALE GENOMIC DNA]</scope>
    <source>
        <strain evidence="2 3">WBS</strain>
    </source>
</reference>
<dbReference type="SUPFAM" id="SSF109604">
    <property type="entry name" value="HD-domain/PDEase-like"/>
    <property type="match status" value="1"/>
</dbReference>
<keyword evidence="2" id="KW-0378">Hydrolase</keyword>
<accession>A0ABT6NFT5</accession>
<gene>
    <name evidence="2" type="ORF">QE109_14050</name>
</gene>
<dbReference type="EMBL" id="JARYZI010000010">
    <property type="protein sequence ID" value="MDH8679276.1"/>
    <property type="molecule type" value="Genomic_DNA"/>
</dbReference>
<protein>
    <submittedName>
        <fullName evidence="2">HD-GYP domain-containing protein</fullName>
        <ecNumber evidence="2">3.1.4.-</ecNumber>
    </submittedName>
</protein>
<dbReference type="RefSeq" id="WP_281095169.1">
    <property type="nucleotide sequence ID" value="NZ_JARYZI010000010.1"/>
</dbReference>
<dbReference type="PROSITE" id="PS51832">
    <property type="entry name" value="HD_GYP"/>
    <property type="match status" value="1"/>
</dbReference>
<dbReference type="GO" id="GO:0016787">
    <property type="term" value="F:hydrolase activity"/>
    <property type="evidence" value="ECO:0007669"/>
    <property type="project" value="UniProtKB-KW"/>
</dbReference>
<organism evidence="2 3">
    <name type="scientific">Fusibacter bizertensis</name>
    <dbReference type="NCBI Taxonomy" id="1488331"/>
    <lineage>
        <taxon>Bacteria</taxon>
        <taxon>Bacillati</taxon>
        <taxon>Bacillota</taxon>
        <taxon>Clostridia</taxon>
        <taxon>Eubacteriales</taxon>
        <taxon>Eubacteriales Family XII. Incertae Sedis</taxon>
        <taxon>Fusibacter</taxon>
    </lineage>
</organism>
<evidence type="ECO:0000313" key="3">
    <source>
        <dbReference type="Proteomes" id="UP001158045"/>
    </source>
</evidence>